<proteinExistence type="inferred from homology"/>
<evidence type="ECO:0000256" key="4">
    <source>
        <dbReference type="SAM" id="MobiDB-lite"/>
    </source>
</evidence>
<dbReference type="InterPro" id="IPR005269">
    <property type="entry name" value="LOG"/>
</dbReference>
<comment type="similarity">
    <text evidence="2 3">Belongs to the LOG family.</text>
</comment>
<evidence type="ECO:0000256" key="2">
    <source>
        <dbReference type="ARBA" id="ARBA00006763"/>
    </source>
</evidence>
<dbReference type="AlphaFoldDB" id="A0A160DYB1"/>
<dbReference type="EMBL" id="CP015249">
    <property type="protein sequence ID" value="ANB19023.1"/>
    <property type="molecule type" value="Genomic_DNA"/>
</dbReference>
<dbReference type="STRING" id="1300342.I596_3031"/>
<evidence type="ECO:0000313" key="6">
    <source>
        <dbReference type="Proteomes" id="UP000076830"/>
    </source>
</evidence>
<accession>A0A160DYB1</accession>
<protein>
    <recommendedName>
        <fullName evidence="3">Cytokinin riboside 5'-monophosphate phosphoribohydrolase</fullName>
        <ecNumber evidence="3">3.2.2.n1</ecNumber>
    </recommendedName>
</protein>
<dbReference type="Pfam" id="PF03641">
    <property type="entry name" value="Lysine_decarbox"/>
    <property type="match status" value="1"/>
</dbReference>
<dbReference type="NCBIfam" id="TIGR00730">
    <property type="entry name" value="Rossman fold protein, TIGR00730 family"/>
    <property type="match status" value="1"/>
</dbReference>
<dbReference type="GO" id="GO:0005829">
    <property type="term" value="C:cytosol"/>
    <property type="evidence" value="ECO:0007669"/>
    <property type="project" value="TreeGrafter"/>
</dbReference>
<dbReference type="EC" id="3.2.2.n1" evidence="3"/>
<keyword evidence="6" id="KW-1185">Reference proteome</keyword>
<dbReference type="PANTHER" id="PTHR31223">
    <property type="entry name" value="LOG FAMILY PROTEIN YJL055W"/>
    <property type="match status" value="1"/>
</dbReference>
<name>A0A160DYB1_9GAMM</name>
<dbReference type="PATRIC" id="fig|1300342.3.peg.2957"/>
<feature type="compositionally biased region" description="Low complexity" evidence="4">
    <location>
        <begin position="1"/>
        <end position="15"/>
    </location>
</feature>
<dbReference type="GO" id="GO:0009691">
    <property type="term" value="P:cytokinin biosynthetic process"/>
    <property type="evidence" value="ECO:0007669"/>
    <property type="project" value="UniProtKB-UniRule"/>
</dbReference>
<dbReference type="SUPFAM" id="SSF102405">
    <property type="entry name" value="MCP/YpsA-like"/>
    <property type="match status" value="1"/>
</dbReference>
<dbReference type="GO" id="GO:0008714">
    <property type="term" value="F:AMP nucleosidase activity"/>
    <property type="evidence" value="ECO:0007669"/>
    <property type="project" value="UniProtKB-EC"/>
</dbReference>
<organism evidence="5 6">
    <name type="scientific">Dokdonella koreensis DS-123</name>
    <dbReference type="NCBI Taxonomy" id="1300342"/>
    <lineage>
        <taxon>Bacteria</taxon>
        <taxon>Pseudomonadati</taxon>
        <taxon>Pseudomonadota</taxon>
        <taxon>Gammaproteobacteria</taxon>
        <taxon>Lysobacterales</taxon>
        <taxon>Rhodanobacteraceae</taxon>
        <taxon>Dokdonella</taxon>
    </lineage>
</organism>
<evidence type="ECO:0000256" key="1">
    <source>
        <dbReference type="ARBA" id="ARBA00000274"/>
    </source>
</evidence>
<dbReference type="PANTHER" id="PTHR31223:SF70">
    <property type="entry name" value="LOG FAMILY PROTEIN YJL055W"/>
    <property type="match status" value="1"/>
</dbReference>
<feature type="region of interest" description="Disordered" evidence="4">
    <location>
        <begin position="1"/>
        <end position="22"/>
    </location>
</feature>
<dbReference type="Gene3D" id="3.40.50.450">
    <property type="match status" value="1"/>
</dbReference>
<dbReference type="Proteomes" id="UP000076830">
    <property type="component" value="Chromosome"/>
</dbReference>
<evidence type="ECO:0000313" key="5">
    <source>
        <dbReference type="EMBL" id="ANB19023.1"/>
    </source>
</evidence>
<reference evidence="5 6" key="1">
    <citation type="submission" date="2016-04" db="EMBL/GenBank/DDBJ databases">
        <title>Complete genome sequence of Dokdonella koreensis DS-123T.</title>
        <authorList>
            <person name="Kim J.F."/>
            <person name="Lee H."/>
            <person name="Kwak M.-J."/>
        </authorList>
    </citation>
    <scope>NUCLEOTIDE SEQUENCE [LARGE SCALE GENOMIC DNA]</scope>
    <source>
        <strain evidence="5 6">DS-123</strain>
    </source>
</reference>
<evidence type="ECO:0000256" key="3">
    <source>
        <dbReference type="RuleBase" id="RU363015"/>
    </source>
</evidence>
<sequence>MSGFRSGRRAGAGPSTRRRRIRAHSVMGTNMRVCVYCASSEHCDRVYHEAAFALGRQLAEAGCTTVYGGGAVGLMGSLADGALSAGGQVIGIIPRFMTEVEWQHPGLASLEVVEDMRERKHRLLTDSDAVVALPGGCGTLEELFEAITLKRLGLYFNPIVLVDTQGFYAPLQAFMEQVVAQRFMNPEHLGMWHLVDTVEEVLPAIRRIPRWRDDARSIAVVR</sequence>
<comment type="catalytic activity">
    <reaction evidence="1">
        <text>AMP + H2O = D-ribose 5-phosphate + adenine</text>
        <dbReference type="Rhea" id="RHEA:20129"/>
        <dbReference type="ChEBI" id="CHEBI:15377"/>
        <dbReference type="ChEBI" id="CHEBI:16708"/>
        <dbReference type="ChEBI" id="CHEBI:78346"/>
        <dbReference type="ChEBI" id="CHEBI:456215"/>
        <dbReference type="EC" id="3.2.2.4"/>
    </reaction>
</comment>
<keyword evidence="3" id="KW-0203">Cytokinin biosynthesis</keyword>
<dbReference type="KEGG" id="dko:I596_3031"/>
<keyword evidence="3" id="KW-0378">Hydrolase</keyword>
<gene>
    <name evidence="5" type="ORF">I596_3031</name>
</gene>
<dbReference type="InterPro" id="IPR031100">
    <property type="entry name" value="LOG_fam"/>
</dbReference>